<evidence type="ECO:0000313" key="1">
    <source>
        <dbReference type="EMBL" id="ORD93480.1"/>
    </source>
</evidence>
<accession>A0A1Y1S509</accession>
<organism evidence="1 2">
    <name type="scientific">Enterospora canceri</name>
    <dbReference type="NCBI Taxonomy" id="1081671"/>
    <lineage>
        <taxon>Eukaryota</taxon>
        <taxon>Fungi</taxon>
        <taxon>Fungi incertae sedis</taxon>
        <taxon>Microsporidia</taxon>
        <taxon>Enterocytozoonidae</taxon>
        <taxon>Enterospora</taxon>
    </lineage>
</organism>
<dbReference type="AlphaFoldDB" id="A0A1Y1S509"/>
<evidence type="ECO:0000313" key="2">
    <source>
        <dbReference type="Proteomes" id="UP000192639"/>
    </source>
</evidence>
<dbReference type="EMBL" id="LWDP01000078">
    <property type="protein sequence ID" value="ORD93480.1"/>
    <property type="molecule type" value="Genomic_DNA"/>
</dbReference>
<protein>
    <submittedName>
        <fullName evidence="1">Uncharacterized protein</fullName>
    </submittedName>
</protein>
<dbReference type="Proteomes" id="UP000192639">
    <property type="component" value="Unassembled WGS sequence"/>
</dbReference>
<name>A0A1Y1S509_9MICR</name>
<dbReference type="VEuPathDB" id="MicrosporidiaDB:ECANGB1_2171"/>
<comment type="caution">
    <text evidence="1">The sequence shown here is derived from an EMBL/GenBank/DDBJ whole genome shotgun (WGS) entry which is preliminary data.</text>
</comment>
<gene>
    <name evidence="1" type="ORF">ECANGB1_2171</name>
</gene>
<proteinExistence type="predicted"/>
<sequence>MEVDYSELTAREFVKSKALDLKNALVEIKRSRSRDEMNQGMKELNKKYRGFLNSTRLMKKNENVTVKGLYANEMVEEIECGGFVLLVSKKTGKVLTNSRKQVNLVNMTKEGAIEICKVYEKMKDCGVCNAFYRGIEEPVEMKQCKNFILVKHRQCEM</sequence>
<keyword evidence="2" id="KW-1185">Reference proteome</keyword>
<reference evidence="1 2" key="1">
    <citation type="journal article" date="2017" name="Environ. Microbiol.">
        <title>Decay of the glycolytic pathway and adaptation to intranuclear parasitism within Enterocytozoonidae microsporidia.</title>
        <authorList>
            <person name="Wiredu Boakye D."/>
            <person name="Jaroenlak P."/>
            <person name="Prachumwat A."/>
            <person name="Williams T.A."/>
            <person name="Bateman K.S."/>
            <person name="Itsathitphaisarn O."/>
            <person name="Sritunyalucksana K."/>
            <person name="Paszkiewicz K.H."/>
            <person name="Moore K.A."/>
            <person name="Stentiford G.D."/>
            <person name="Williams B.A."/>
        </authorList>
    </citation>
    <scope>NUCLEOTIDE SEQUENCE [LARGE SCALE GENOMIC DNA]</scope>
    <source>
        <strain evidence="1 2">GB1</strain>
    </source>
</reference>